<dbReference type="EMBL" id="NBNE01004806">
    <property type="protein sequence ID" value="OWZ04726.1"/>
    <property type="molecule type" value="Genomic_DNA"/>
</dbReference>
<reference evidence="2" key="1">
    <citation type="submission" date="2017-03" db="EMBL/GenBank/DDBJ databases">
        <title>Phytopthora megakarya and P. palmivora, two closely related causual agents of cacao black pod achieved similar genome size and gene model numbers by different mechanisms.</title>
        <authorList>
            <person name="Ali S."/>
            <person name="Shao J."/>
            <person name="Larry D.J."/>
            <person name="Kronmiller B."/>
            <person name="Shen D."/>
            <person name="Strem M.D."/>
            <person name="Melnick R.L."/>
            <person name="Guiltinan M.J."/>
            <person name="Tyler B.M."/>
            <person name="Meinhardt L.W."/>
            <person name="Bailey B.A."/>
        </authorList>
    </citation>
    <scope>NUCLEOTIDE SEQUENCE [LARGE SCALE GENOMIC DNA]</scope>
    <source>
        <strain evidence="2">zdho120</strain>
    </source>
</reference>
<comment type="caution">
    <text evidence="1">The sequence shown here is derived from an EMBL/GenBank/DDBJ whole genome shotgun (WGS) entry which is preliminary data.</text>
</comment>
<sequence>MVSYRRSTQDTGTSTKALIPGNSQRARLVALNVFGRFATSEIPALTSVSTRRLPKVGAILDKHCAKRGETSLLSLLWYLLGRSSNTACLLKSQIAVYPGRCIFIHFKRMRSSSYRSEFPRCSKGDHQLTLGLSSHSFRRVAAQNANGNSEVNIPWIMDRGGWSMTYISKAFNPIVSTSPEDQHVGKVLAGCDAESKPCLPTLRLFDPVASDGRAALQRHVKSRR</sequence>
<protein>
    <submittedName>
        <fullName evidence="1">Uncharacterized protein</fullName>
    </submittedName>
</protein>
<gene>
    <name evidence="1" type="ORF">PHMEG_00023324</name>
</gene>
<evidence type="ECO:0000313" key="1">
    <source>
        <dbReference type="EMBL" id="OWZ04726.1"/>
    </source>
</evidence>
<evidence type="ECO:0000313" key="2">
    <source>
        <dbReference type="Proteomes" id="UP000198211"/>
    </source>
</evidence>
<accession>A0A225VGI0</accession>
<name>A0A225VGI0_9STRA</name>
<dbReference type="AlphaFoldDB" id="A0A225VGI0"/>
<dbReference type="STRING" id="4795.A0A225VGI0"/>
<keyword evidence="2" id="KW-1185">Reference proteome</keyword>
<organism evidence="1 2">
    <name type="scientific">Phytophthora megakarya</name>
    <dbReference type="NCBI Taxonomy" id="4795"/>
    <lineage>
        <taxon>Eukaryota</taxon>
        <taxon>Sar</taxon>
        <taxon>Stramenopiles</taxon>
        <taxon>Oomycota</taxon>
        <taxon>Peronosporomycetes</taxon>
        <taxon>Peronosporales</taxon>
        <taxon>Peronosporaceae</taxon>
        <taxon>Phytophthora</taxon>
    </lineage>
</organism>
<dbReference type="Proteomes" id="UP000198211">
    <property type="component" value="Unassembled WGS sequence"/>
</dbReference>
<proteinExistence type="predicted"/>